<dbReference type="SUPFAM" id="SSF82171">
    <property type="entry name" value="DPP6 N-terminal domain-like"/>
    <property type="match status" value="1"/>
</dbReference>
<dbReference type="PANTHER" id="PTHR13817">
    <property type="entry name" value="TITIN"/>
    <property type="match status" value="1"/>
</dbReference>
<evidence type="ECO:0000256" key="4">
    <source>
        <dbReference type="SAM" id="SignalP"/>
    </source>
</evidence>
<dbReference type="EMBL" id="BOSL01000009">
    <property type="protein sequence ID" value="GIP54062.1"/>
    <property type="molecule type" value="Genomic_DNA"/>
</dbReference>
<evidence type="ECO:0008006" key="9">
    <source>
        <dbReference type="Google" id="ProtNLM"/>
    </source>
</evidence>
<feature type="region of interest" description="Disordered" evidence="3">
    <location>
        <begin position="1201"/>
        <end position="1239"/>
    </location>
</feature>
<dbReference type="Gene3D" id="2.60.40.10">
    <property type="entry name" value="Immunoglobulins"/>
    <property type="match status" value="3"/>
</dbReference>
<feature type="chain" id="PRO_5045401785" description="Repeat protein (TIGR02543 family)" evidence="4">
    <location>
        <begin position="28"/>
        <end position="1661"/>
    </location>
</feature>
<dbReference type="PROSITE" id="PS50853">
    <property type="entry name" value="FN3"/>
    <property type="match status" value="3"/>
</dbReference>
<feature type="signal peptide" evidence="4">
    <location>
        <begin position="1"/>
        <end position="27"/>
    </location>
</feature>
<keyword evidence="2" id="KW-0677">Repeat</keyword>
<accession>A0ABQ4MDK3</accession>
<dbReference type="PANTHER" id="PTHR13817:SF73">
    <property type="entry name" value="FIBRONECTIN TYPE-III DOMAIN-CONTAINING PROTEIN"/>
    <property type="match status" value="1"/>
</dbReference>
<evidence type="ECO:0000313" key="7">
    <source>
        <dbReference type="EMBL" id="GIP54062.1"/>
    </source>
</evidence>
<evidence type="ECO:0000256" key="3">
    <source>
        <dbReference type="SAM" id="MobiDB-lite"/>
    </source>
</evidence>
<dbReference type="SMART" id="SM00060">
    <property type="entry name" value="FN3"/>
    <property type="match status" value="3"/>
</dbReference>
<evidence type="ECO:0000259" key="6">
    <source>
        <dbReference type="PROSITE" id="PS51272"/>
    </source>
</evidence>
<evidence type="ECO:0000256" key="1">
    <source>
        <dbReference type="ARBA" id="ARBA00004196"/>
    </source>
</evidence>
<comment type="subcellular location">
    <subcellularLocation>
        <location evidence="1">Cell envelope</location>
    </subcellularLocation>
</comment>
<name>A0ABQ4MDK3_9BACL</name>
<evidence type="ECO:0000259" key="5">
    <source>
        <dbReference type="PROSITE" id="PS50853"/>
    </source>
</evidence>
<dbReference type="Gene3D" id="2.60.40.4270">
    <property type="entry name" value="Listeria-Bacteroides repeat domain"/>
    <property type="match status" value="8"/>
</dbReference>
<dbReference type="InterPro" id="IPR050964">
    <property type="entry name" value="Striated_Muscle_Regulatory"/>
</dbReference>
<dbReference type="CDD" id="cd00063">
    <property type="entry name" value="FN3"/>
    <property type="match status" value="3"/>
</dbReference>
<sequence>MLQRRQLFIPVLLFFVLFSWLSPQASAATIDFGTARVDVETNDVQDGYAPLKPVPLGDDLLLYWQDYTTGIDYQTLIHPDGSFSSLPAPTISPRTNNQSDTIVYEGLSNGNILVYWYSGSSGTGLTDTYFKIINQNGTEVVGATKINSSPGSLNRFTKVAELSNGNLAFVWATDGSNYALRRFQPNGTPVDAAQLSVTSLAGISGSQYTHDIAAQKNGKFMIMIAYYNPNYVGMIFNNDSPTPIQVNGQNSFVISNRGENGDEAQWLKAMPNGRFLAVYRKKTGGDTSSRSAVYQIFNSDGTVYKAETLIRNLNSWGGISEPVLLPEGGYLLGTSYLDYNTEPDTYHSYLEIYDDSGVLQGDASPSLPVLNDEYGTSIPFLDVDGKLSLLINDKEPNRATYDVWLLRHSQAASYEVTFEDWDGTVLKTETVNRGEDATAPAAPSRTGYTFTGWDVGFTNVTSALTVKAQYKVNQYTVSFDSNAGSLVTAITADFGSKIVAPAQPTLEGFTFAGWYKDEALTQVWNFATDTVPLNGITLYAKWNINVYQVTFEDWDGDVLKTEPVNHGANATAPASPSRPGYTFTGWDKGFSNVIGALTVKAQYEANQYSVSFDSNGGSPVASITAEFDSLIVAPTEPTLEGFTFAGWYKDEALTQVWDFATDTVPLNGITLYAKWNINVYQVTFEDWDGDVLKTEPVNHGATATAPAPPSRPGYTFTGWDKGFTNVTGALTVKAQYEANQYTVSFDSNGGSPVASVTADFDSLIVAPTEPTLEGYTFDGWYKDEALTQSWNFTTDTVPLDGITLYAKWNINVYQVTFEDWDGTVLKTEPVNHGADATAPASPSRPGYTFTGWDKGFSNVTGALTVRAQYEANQYTVSFDSNGGSLVTPITADFDSLIVAPAEPTLEGFTFAGWYKDEALTQSWNFATDTVPLDGITLYAKWTIQLPSVPSNLRVTTGDGQVTLNWDSASGATYYDVYMSTTPGLTGKTSIATVTEATYQVSDLSNGTTYYFVVKAGNAGGLSAESNEVNATPQIPAPGAPVLQQAIGGNAKVQLSWSPVLGSTGYQIYQSTESGIYGSETATVTESVYSYEVDGLANGKVYYFVVKAINEGGLSAESNEMSAKPATVPSAPRDVTAVAGNGQATITFTSPADNGGSSITRYEVTSSPGNIVATGVGSPIVITGLSNGTSYFFTVKAINEQGGSESSASSNTVTPFVSSGNNDPGSYSPPAQTTPSNPAVTTENKNVNILVNGKVENIGTQSLDVVNGQQVTTIQVDEAEFQKRLETAGNGAVITIPFDGESDIVIAELNGRMLKNMEDKQATVEVRTNGAVYTLPVQRIDIQSLAKQFGSNLEIQDIMLQVEIGIPSKESIQTAEKAASAQGLQMIVSPWNFSVKAVYGGRTLEVTKFDFFVERSIAIPNSVDPNKVTTGVVVDPDGSIRHVPTKVINQEGTYYAQINSLTNSMYSVVWHPVEFADVENHWAKDAVNDMGSRMVINGTGNGMFDPDRDITRAEFASIIVRSLGLKQENAPESATFSDVFTSDWFNGAINTASAYQLINGFDDSSFRPNDKITREQAMEIISKAMKITGLETKGSTLDSDSTLRPFADSEDVSHWAMNGVTASVQAGIVSGRSVNELAPKSFITRAEVSMIVQRLLQKSDLI</sequence>
<feature type="domain" description="Fibronectin type-III" evidence="5">
    <location>
        <begin position="1036"/>
        <end position="1129"/>
    </location>
</feature>
<dbReference type="NCBIfam" id="TIGR02543">
    <property type="entry name" value="List_Bact_rpt"/>
    <property type="match status" value="4"/>
</dbReference>
<feature type="domain" description="Fibronectin type-III" evidence="5">
    <location>
        <begin position="948"/>
        <end position="1035"/>
    </location>
</feature>
<keyword evidence="8" id="KW-1185">Reference proteome</keyword>
<feature type="domain" description="SLH" evidence="6">
    <location>
        <begin position="1602"/>
        <end position="1661"/>
    </location>
</feature>
<feature type="domain" description="Fibronectin type-III" evidence="5">
    <location>
        <begin position="1130"/>
        <end position="1219"/>
    </location>
</feature>
<evidence type="ECO:0000313" key="8">
    <source>
        <dbReference type="Proteomes" id="UP000679992"/>
    </source>
</evidence>
<dbReference type="SUPFAM" id="SSF49265">
    <property type="entry name" value="Fibronectin type III"/>
    <property type="match status" value="2"/>
</dbReference>
<dbReference type="Proteomes" id="UP000679992">
    <property type="component" value="Unassembled WGS sequence"/>
</dbReference>
<dbReference type="InterPro" id="IPR042229">
    <property type="entry name" value="Listeria/Bacterioides_rpt_sf"/>
</dbReference>
<feature type="domain" description="SLH" evidence="6">
    <location>
        <begin position="1533"/>
        <end position="1594"/>
    </location>
</feature>
<evidence type="ECO:0000256" key="2">
    <source>
        <dbReference type="ARBA" id="ARBA00022737"/>
    </source>
</evidence>
<gene>
    <name evidence="7" type="ORF">J42TS3_30970</name>
</gene>
<dbReference type="InterPro" id="IPR003961">
    <property type="entry name" value="FN3_dom"/>
</dbReference>
<dbReference type="InterPro" id="IPR001119">
    <property type="entry name" value="SLH_dom"/>
</dbReference>
<comment type="caution">
    <text evidence="7">The sequence shown here is derived from an EMBL/GenBank/DDBJ whole genome shotgun (WGS) entry which is preliminary data.</text>
</comment>
<dbReference type="Pfam" id="PF00041">
    <property type="entry name" value="fn3"/>
    <property type="match status" value="3"/>
</dbReference>
<dbReference type="RefSeq" id="WP_213655449.1">
    <property type="nucleotide sequence ID" value="NZ_BOSL01000009.1"/>
</dbReference>
<dbReference type="InterPro" id="IPR013783">
    <property type="entry name" value="Ig-like_fold"/>
</dbReference>
<keyword evidence="4" id="KW-0732">Signal</keyword>
<proteinExistence type="predicted"/>
<protein>
    <recommendedName>
        <fullName evidence="9">Repeat protein (TIGR02543 family)</fullName>
    </recommendedName>
</protein>
<reference evidence="7 8" key="1">
    <citation type="submission" date="2021-03" db="EMBL/GenBank/DDBJ databases">
        <title>Antimicrobial resistance genes in bacteria isolated from Japanese honey, and their potential for conferring macrolide and lincosamide resistance in the American foulbrood pathogen Paenibacillus larvae.</title>
        <authorList>
            <person name="Okamoto M."/>
            <person name="Kumagai M."/>
            <person name="Kanamori H."/>
            <person name="Takamatsu D."/>
        </authorList>
    </citation>
    <scope>NUCLEOTIDE SEQUENCE [LARGE SCALE GENOMIC DNA]</scope>
    <source>
        <strain evidence="7 8">J42TS3</strain>
    </source>
</reference>
<dbReference type="Pfam" id="PF00395">
    <property type="entry name" value="SLH"/>
    <property type="match status" value="3"/>
</dbReference>
<dbReference type="PROSITE" id="PS51272">
    <property type="entry name" value="SLH"/>
    <property type="match status" value="3"/>
</dbReference>
<dbReference type="InterPro" id="IPR013378">
    <property type="entry name" value="InlB-like_B-rpt"/>
</dbReference>
<dbReference type="InterPro" id="IPR036116">
    <property type="entry name" value="FN3_sf"/>
</dbReference>
<dbReference type="Pfam" id="PF09479">
    <property type="entry name" value="Flg_new"/>
    <property type="match status" value="8"/>
</dbReference>
<feature type="domain" description="SLH" evidence="6">
    <location>
        <begin position="1469"/>
        <end position="1532"/>
    </location>
</feature>
<organism evidence="7 8">
    <name type="scientific">Paenibacillus vini</name>
    <dbReference type="NCBI Taxonomy" id="1476024"/>
    <lineage>
        <taxon>Bacteria</taxon>
        <taxon>Bacillati</taxon>
        <taxon>Bacillota</taxon>
        <taxon>Bacilli</taxon>
        <taxon>Bacillales</taxon>
        <taxon>Paenibacillaceae</taxon>
        <taxon>Paenibacillus</taxon>
    </lineage>
</organism>